<keyword evidence="1" id="KW-0472">Membrane</keyword>
<evidence type="ECO:0000256" key="1">
    <source>
        <dbReference type="SAM" id="Phobius"/>
    </source>
</evidence>
<dbReference type="AlphaFoldDB" id="D0W4C9"/>
<evidence type="ECO:0000313" key="2">
    <source>
        <dbReference type="EMBL" id="EEZ71255.1"/>
    </source>
</evidence>
<gene>
    <name evidence="2" type="ORF">NEICINOT_04526</name>
</gene>
<evidence type="ECO:0000313" key="3">
    <source>
        <dbReference type="Proteomes" id="UP000003294"/>
    </source>
</evidence>
<dbReference type="Proteomes" id="UP000003294">
    <property type="component" value="Unassembled WGS sequence"/>
</dbReference>
<keyword evidence="1" id="KW-0812">Transmembrane</keyword>
<sequence length="88" mass="10463">KCRLKQEMLLQTAFCYMGRFKTDNKFKNTLFFVFPLIPCLLFCFVVYRQSLIFKIIVVRWLEERLAKGARCSATPCYFSFSLVGWRAN</sequence>
<keyword evidence="1" id="KW-1133">Transmembrane helix</keyword>
<protein>
    <submittedName>
        <fullName evidence="2">Uncharacterized protein</fullName>
    </submittedName>
</protein>
<feature type="non-terminal residue" evidence="2">
    <location>
        <position position="1"/>
    </location>
</feature>
<feature type="transmembrane region" description="Helical" evidence="1">
    <location>
        <begin position="29"/>
        <end position="47"/>
    </location>
</feature>
<comment type="caution">
    <text evidence="2">The sequence shown here is derived from an EMBL/GenBank/DDBJ whole genome shotgun (WGS) entry which is preliminary data.</text>
</comment>
<reference evidence="2 3" key="1">
    <citation type="submission" date="2009-10" db="EMBL/GenBank/DDBJ databases">
        <authorList>
            <person name="Weinstock G."/>
            <person name="Sodergren E."/>
            <person name="Clifton S."/>
            <person name="Fulton L."/>
            <person name="Fulton B."/>
            <person name="Courtney L."/>
            <person name="Fronick C."/>
            <person name="Harrison M."/>
            <person name="Strong C."/>
            <person name="Farmer C."/>
            <person name="Delahaunty K."/>
            <person name="Markovic C."/>
            <person name="Hall O."/>
            <person name="Minx P."/>
            <person name="Tomlinson C."/>
            <person name="Mitreva M."/>
            <person name="Nelson J."/>
            <person name="Hou S."/>
            <person name="Wollam A."/>
            <person name="Pepin K.H."/>
            <person name="Johnson M."/>
            <person name="Bhonagiri V."/>
            <person name="Nash W.E."/>
            <person name="Warren W."/>
            <person name="Chinwalla A."/>
            <person name="Mardis E.R."/>
            <person name="Wilson R.K."/>
        </authorList>
    </citation>
    <scope>NUCLEOTIDE SEQUENCE [LARGE SCALE GENOMIC DNA]</scope>
    <source>
        <strain evidence="2 3">ATCC 14685</strain>
    </source>
</reference>
<name>D0W4C9_NEICI</name>
<dbReference type="EMBL" id="ACDY02000009">
    <property type="protein sequence ID" value="EEZ71255.1"/>
    <property type="molecule type" value="Genomic_DNA"/>
</dbReference>
<proteinExistence type="predicted"/>
<accession>D0W4C9</accession>
<dbReference type="RefSeq" id="WP_003677330.1">
    <property type="nucleotide sequence ID" value="NZ_ACDY02000009.1"/>
</dbReference>
<organism evidence="2 3">
    <name type="scientific">Neisseria cinerea ATCC 14685</name>
    <dbReference type="NCBI Taxonomy" id="546262"/>
    <lineage>
        <taxon>Bacteria</taxon>
        <taxon>Pseudomonadati</taxon>
        <taxon>Pseudomonadota</taxon>
        <taxon>Betaproteobacteria</taxon>
        <taxon>Neisseriales</taxon>
        <taxon>Neisseriaceae</taxon>
        <taxon>Neisseria</taxon>
    </lineage>
</organism>